<evidence type="ECO:0000256" key="2">
    <source>
        <dbReference type="ARBA" id="ARBA00023002"/>
    </source>
</evidence>
<reference evidence="5 6" key="1">
    <citation type="submission" date="2020-10" db="EMBL/GenBank/DDBJ databases">
        <authorList>
            <person name="Castelo-Branco R."/>
            <person name="Eusebio N."/>
            <person name="Adriana R."/>
            <person name="Vieira A."/>
            <person name="Brugerolle De Fraissinette N."/>
            <person name="Rezende De Castro R."/>
            <person name="Schneider M.P."/>
            <person name="Vasconcelos V."/>
            <person name="Leao P.N."/>
        </authorList>
    </citation>
    <scope>NUCLEOTIDE SEQUENCE [LARGE SCALE GENOMIC DNA]</scope>
    <source>
        <strain evidence="5 6">LEGE 07299</strain>
    </source>
</reference>
<dbReference type="Proteomes" id="UP000647836">
    <property type="component" value="Unassembled WGS sequence"/>
</dbReference>
<keyword evidence="1" id="KW-0285">Flavoprotein</keyword>
<dbReference type="PRINTS" id="PR00368">
    <property type="entry name" value="FADPNR"/>
</dbReference>
<dbReference type="PANTHER" id="PTHR48105">
    <property type="entry name" value="THIOREDOXIN REDUCTASE 1-RELATED-RELATED"/>
    <property type="match status" value="1"/>
</dbReference>
<dbReference type="EMBL" id="JADEXF010000409">
    <property type="protein sequence ID" value="MBE9105943.1"/>
    <property type="molecule type" value="Genomic_DNA"/>
</dbReference>
<dbReference type="InterPro" id="IPR036249">
    <property type="entry name" value="Thioredoxin-like_sf"/>
</dbReference>
<evidence type="ECO:0000256" key="3">
    <source>
        <dbReference type="PROSITE-ProRule" id="PRU00169"/>
    </source>
</evidence>
<evidence type="ECO:0000259" key="4">
    <source>
        <dbReference type="PROSITE" id="PS50110"/>
    </source>
</evidence>
<dbReference type="SMART" id="SM00448">
    <property type="entry name" value="REC"/>
    <property type="match status" value="1"/>
</dbReference>
<keyword evidence="3" id="KW-0597">Phosphoprotein</keyword>
<dbReference type="InterPro" id="IPR036188">
    <property type="entry name" value="FAD/NAD-bd_sf"/>
</dbReference>
<dbReference type="PROSITE" id="PS50110">
    <property type="entry name" value="RESPONSE_REGULATORY"/>
    <property type="match status" value="1"/>
</dbReference>
<keyword evidence="6" id="KW-1185">Reference proteome</keyword>
<keyword evidence="2" id="KW-0560">Oxidoreductase</keyword>
<dbReference type="Gene3D" id="3.40.50.2300">
    <property type="match status" value="1"/>
</dbReference>
<evidence type="ECO:0000256" key="1">
    <source>
        <dbReference type="ARBA" id="ARBA00022630"/>
    </source>
</evidence>
<evidence type="ECO:0000313" key="6">
    <source>
        <dbReference type="Proteomes" id="UP000647836"/>
    </source>
</evidence>
<dbReference type="Pfam" id="PF00072">
    <property type="entry name" value="Response_reg"/>
    <property type="match status" value="1"/>
</dbReference>
<protein>
    <submittedName>
        <fullName evidence="5">FAD-dependent oxidoreductase</fullName>
    </submittedName>
</protein>
<dbReference type="InterPro" id="IPR001789">
    <property type="entry name" value="Sig_transdc_resp-reg_receiver"/>
</dbReference>
<dbReference type="RefSeq" id="WP_194044513.1">
    <property type="nucleotide sequence ID" value="NZ_JADEXF010000409.1"/>
</dbReference>
<dbReference type="Pfam" id="PF07992">
    <property type="entry name" value="Pyr_redox_2"/>
    <property type="match status" value="1"/>
</dbReference>
<dbReference type="InterPro" id="IPR023753">
    <property type="entry name" value="FAD/NAD-binding_dom"/>
</dbReference>
<sequence length="554" mass="60188">MAKPAILTVDDDPEVLQAVSRDLRHQYGDRFRIVRADSGITALDVVQQLKLRNEAVALFLVDQRMPQMGGVEFLERAKGIFPNAKRALLTAYADTDAAIKSINSARLDYYLLKPWNPPEERLYPVLDDLLDDWLAGFRPPFEGIRVIGNRWSPFSHQVKDFLARNQVPFKWLDIELEPDAAKLVEYAQADGRQQLPLVLFPDGSRLIQPSNLEIAAKIGLQTQAERPFYDLAIVGAGPAGLAAAVYGASEGLSTVLIEREAPGGQAGTSSRIENYLGFPVGLSGSDLARRGVTQARRFGVEILTPQVVTGVRLEDPYRVLQLADGSEISCHALLVATGVSYRWLNVPGAEKLTGAGIYYGAAMTEAIACTNEEVYLVGGANSAGQAAMHFSKYASKVIMLVRGESLASSMSQYLIDQIAATKNIQVCTGCSVVEVKGEEYLEAIAIAHANTGQTETVSARSLFIFIGASPKTDWLDGVIQRDAQGFIITGPDLMHSSKSPRGWSLERSPFLLETNIPGIFAAGDVRYGSIKRVASGVGEGSIAIQFVHRYLSNV</sequence>
<evidence type="ECO:0000313" key="5">
    <source>
        <dbReference type="EMBL" id="MBE9105943.1"/>
    </source>
</evidence>
<gene>
    <name evidence="5" type="ORF">IQ229_13650</name>
</gene>
<proteinExistence type="predicted"/>
<accession>A0ABR9TZX4</accession>
<comment type="caution">
    <text evidence="5">The sequence shown here is derived from an EMBL/GenBank/DDBJ whole genome shotgun (WGS) entry which is preliminary data.</text>
</comment>
<dbReference type="InterPro" id="IPR050097">
    <property type="entry name" value="Ferredoxin-NADP_redctase_2"/>
</dbReference>
<dbReference type="Gene3D" id="3.40.30.10">
    <property type="entry name" value="Glutaredoxin"/>
    <property type="match status" value="1"/>
</dbReference>
<dbReference type="SUPFAM" id="SSF52833">
    <property type="entry name" value="Thioredoxin-like"/>
    <property type="match status" value="1"/>
</dbReference>
<feature type="domain" description="Response regulatory" evidence="4">
    <location>
        <begin position="5"/>
        <end position="128"/>
    </location>
</feature>
<dbReference type="Gene3D" id="3.50.50.60">
    <property type="entry name" value="FAD/NAD(P)-binding domain"/>
    <property type="match status" value="2"/>
</dbReference>
<organism evidence="5 6">
    <name type="scientific">Nostoc cf. edaphicum LEGE 07299</name>
    <dbReference type="NCBI Taxonomy" id="2777974"/>
    <lineage>
        <taxon>Bacteria</taxon>
        <taxon>Bacillati</taxon>
        <taxon>Cyanobacteriota</taxon>
        <taxon>Cyanophyceae</taxon>
        <taxon>Nostocales</taxon>
        <taxon>Nostocaceae</taxon>
        <taxon>Nostoc</taxon>
    </lineage>
</organism>
<dbReference type="SUPFAM" id="SSF52172">
    <property type="entry name" value="CheY-like"/>
    <property type="match status" value="1"/>
</dbReference>
<dbReference type="SUPFAM" id="SSF51905">
    <property type="entry name" value="FAD/NAD(P)-binding domain"/>
    <property type="match status" value="1"/>
</dbReference>
<name>A0ABR9TZX4_9NOSO</name>
<dbReference type="PRINTS" id="PR00469">
    <property type="entry name" value="PNDRDTASEII"/>
</dbReference>
<feature type="modified residue" description="4-aspartylphosphate" evidence="3">
    <location>
        <position position="62"/>
    </location>
</feature>
<dbReference type="InterPro" id="IPR011006">
    <property type="entry name" value="CheY-like_superfamily"/>
</dbReference>